<dbReference type="AlphaFoldDB" id="A0A0N4TVC1"/>
<dbReference type="EMBL" id="UZAD01013318">
    <property type="protein sequence ID" value="VDN93934.1"/>
    <property type="molecule type" value="Genomic_DNA"/>
</dbReference>
<name>A0A0N4TVC1_BRUPA</name>
<protein>
    <submittedName>
        <fullName evidence="3">Phorbol-ester/DAG-type domain-containing protein</fullName>
    </submittedName>
</protein>
<evidence type="ECO:0000313" key="2">
    <source>
        <dbReference type="Proteomes" id="UP000278627"/>
    </source>
</evidence>
<reference evidence="1 2" key="2">
    <citation type="submission" date="2018-11" db="EMBL/GenBank/DDBJ databases">
        <authorList>
            <consortium name="Pathogen Informatics"/>
        </authorList>
    </citation>
    <scope>NUCLEOTIDE SEQUENCE [LARGE SCALE GENOMIC DNA]</scope>
</reference>
<gene>
    <name evidence="1" type="ORF">BPAG_LOCUS12748</name>
</gene>
<evidence type="ECO:0000313" key="3">
    <source>
        <dbReference type="WBParaSite" id="BPAG_0001282001-mRNA-1"/>
    </source>
</evidence>
<organism evidence="3">
    <name type="scientific">Brugia pahangi</name>
    <name type="common">Filarial nematode worm</name>
    <dbReference type="NCBI Taxonomy" id="6280"/>
    <lineage>
        <taxon>Eukaryota</taxon>
        <taxon>Metazoa</taxon>
        <taxon>Ecdysozoa</taxon>
        <taxon>Nematoda</taxon>
        <taxon>Chromadorea</taxon>
        <taxon>Rhabditida</taxon>
        <taxon>Spirurina</taxon>
        <taxon>Spiruromorpha</taxon>
        <taxon>Filarioidea</taxon>
        <taxon>Onchocercidae</taxon>
        <taxon>Brugia</taxon>
    </lineage>
</organism>
<dbReference type="Proteomes" id="UP000278627">
    <property type="component" value="Unassembled WGS sequence"/>
</dbReference>
<reference evidence="3" key="1">
    <citation type="submission" date="2017-02" db="UniProtKB">
        <authorList>
            <consortium name="WormBaseParasite"/>
        </authorList>
    </citation>
    <scope>IDENTIFICATION</scope>
</reference>
<dbReference type="WBParaSite" id="BPAG_0001282001-mRNA-1">
    <property type="protein sequence ID" value="BPAG_0001282001-mRNA-1"/>
    <property type="gene ID" value="BPAG_0001282001"/>
</dbReference>
<accession>A0A0N4TVC1</accession>
<keyword evidence="2" id="KW-1185">Reference proteome</keyword>
<proteinExistence type="predicted"/>
<sequence length="157" mass="17881">MQAPYHDQSVKLHNGVCSFCRTFQCFWNSNDHKKICAYISVHRSTFDNNLPWPKYVNIADPGPLSLLSRIYGGIPHTCAYHIRSRTEMPQINYCHSDIQSPRATNPQSMMAHARPLIRSSCVRSYTICYCIRAKLLDYFDGYATTTSLTANIVSIAI</sequence>
<evidence type="ECO:0000313" key="1">
    <source>
        <dbReference type="EMBL" id="VDN93934.1"/>
    </source>
</evidence>